<dbReference type="Gene3D" id="1.10.510.10">
    <property type="entry name" value="Transferase(Phosphotransferase) domain 1"/>
    <property type="match status" value="2"/>
</dbReference>
<keyword evidence="7" id="KW-0325">Glycoprotein</keyword>
<evidence type="ECO:0000313" key="12">
    <source>
        <dbReference type="Proteomes" id="UP001370490"/>
    </source>
</evidence>
<dbReference type="GO" id="GO:0016020">
    <property type="term" value="C:membrane"/>
    <property type="evidence" value="ECO:0007669"/>
    <property type="project" value="UniProtKB-SubCell"/>
</dbReference>
<dbReference type="GO" id="GO:0005524">
    <property type="term" value="F:ATP binding"/>
    <property type="evidence" value="ECO:0007669"/>
    <property type="project" value="InterPro"/>
</dbReference>
<keyword evidence="4 9" id="KW-0732">Signal</keyword>
<evidence type="ECO:0000256" key="7">
    <source>
        <dbReference type="ARBA" id="ARBA00023180"/>
    </source>
</evidence>
<evidence type="ECO:0000256" key="5">
    <source>
        <dbReference type="ARBA" id="ARBA00022989"/>
    </source>
</evidence>
<dbReference type="EMBL" id="JBAMMX010000007">
    <property type="protein sequence ID" value="KAK6936702.1"/>
    <property type="molecule type" value="Genomic_DNA"/>
</dbReference>
<dbReference type="Pfam" id="PF13947">
    <property type="entry name" value="GUB_WAK_bind"/>
    <property type="match status" value="1"/>
</dbReference>
<dbReference type="GO" id="GO:0030247">
    <property type="term" value="F:polysaccharide binding"/>
    <property type="evidence" value="ECO:0007669"/>
    <property type="project" value="InterPro"/>
</dbReference>
<evidence type="ECO:0000256" key="6">
    <source>
        <dbReference type="ARBA" id="ARBA00023136"/>
    </source>
</evidence>
<evidence type="ECO:0000259" key="10">
    <source>
        <dbReference type="PROSITE" id="PS50011"/>
    </source>
</evidence>
<evidence type="ECO:0000256" key="9">
    <source>
        <dbReference type="SAM" id="SignalP"/>
    </source>
</evidence>
<dbReference type="Proteomes" id="UP001370490">
    <property type="component" value="Unassembled WGS sequence"/>
</dbReference>
<comment type="subcellular location">
    <subcellularLocation>
        <location evidence="1">Membrane</location>
        <topology evidence="1">Single-pass type I membrane protein</topology>
    </subcellularLocation>
</comment>
<keyword evidence="2" id="KW-0723">Serine/threonine-protein kinase</keyword>
<feature type="domain" description="Protein kinase" evidence="10">
    <location>
        <begin position="245"/>
        <end position="520"/>
    </location>
</feature>
<dbReference type="InterPro" id="IPR011009">
    <property type="entry name" value="Kinase-like_dom_sf"/>
</dbReference>
<evidence type="ECO:0000256" key="2">
    <source>
        <dbReference type="ARBA" id="ARBA00022527"/>
    </source>
</evidence>
<name>A0AAN8W069_9MAGN</name>
<evidence type="ECO:0000256" key="4">
    <source>
        <dbReference type="ARBA" id="ARBA00022729"/>
    </source>
</evidence>
<dbReference type="InterPro" id="IPR025287">
    <property type="entry name" value="WAK_GUB"/>
</dbReference>
<keyword evidence="11" id="KW-0418">Kinase</keyword>
<keyword evidence="12" id="KW-1185">Reference proteome</keyword>
<dbReference type="Pfam" id="PF07714">
    <property type="entry name" value="PK_Tyr_Ser-Thr"/>
    <property type="match status" value="1"/>
</dbReference>
<gene>
    <name evidence="11" type="ORF">RJ641_033732</name>
</gene>
<dbReference type="InterPro" id="IPR001245">
    <property type="entry name" value="Ser-Thr/Tyr_kinase_cat_dom"/>
</dbReference>
<dbReference type="InterPro" id="IPR000719">
    <property type="entry name" value="Prot_kinase_dom"/>
</dbReference>
<evidence type="ECO:0000256" key="8">
    <source>
        <dbReference type="SAM" id="Phobius"/>
    </source>
</evidence>
<dbReference type="PANTHER" id="PTHR27009">
    <property type="entry name" value="RUST RESISTANCE KINASE LR10-RELATED"/>
    <property type="match status" value="1"/>
</dbReference>
<evidence type="ECO:0000313" key="11">
    <source>
        <dbReference type="EMBL" id="KAK6936702.1"/>
    </source>
</evidence>
<keyword evidence="5 8" id="KW-1133">Transmembrane helix</keyword>
<organism evidence="11 12">
    <name type="scientific">Dillenia turbinata</name>
    <dbReference type="NCBI Taxonomy" id="194707"/>
    <lineage>
        <taxon>Eukaryota</taxon>
        <taxon>Viridiplantae</taxon>
        <taxon>Streptophyta</taxon>
        <taxon>Embryophyta</taxon>
        <taxon>Tracheophyta</taxon>
        <taxon>Spermatophyta</taxon>
        <taxon>Magnoliopsida</taxon>
        <taxon>eudicotyledons</taxon>
        <taxon>Gunneridae</taxon>
        <taxon>Pentapetalae</taxon>
        <taxon>Dilleniales</taxon>
        <taxon>Dilleniaceae</taxon>
        <taxon>Dillenia</taxon>
    </lineage>
</organism>
<dbReference type="GO" id="GO:0004674">
    <property type="term" value="F:protein serine/threonine kinase activity"/>
    <property type="evidence" value="ECO:0007669"/>
    <property type="project" value="UniProtKB-KW"/>
</dbReference>
<dbReference type="AlphaFoldDB" id="A0AAN8W069"/>
<proteinExistence type="predicted"/>
<feature type="transmembrane region" description="Helical" evidence="8">
    <location>
        <begin position="246"/>
        <end position="268"/>
    </location>
</feature>
<sequence length="535" mass="61124">MGMSFFNNFIIFFIIFFLVISAEKLKESKDECAESRCNVTGPPIRFPFRLKDRQPAHCGYRGFDISCTTNNETLFELPNSLRFFIDNIDYKLQTFRLIDPEGCPQKHARRLNSFSLPSSPFQFINFQYNYSLFNCSLSSSTRENFYFRVIPCLSNSGFKVMAADYDGEVTLWLPLSYCTKMYTVYSVPSDLFYNDKGSSYGLSLSWSQPMCGNCEASGGICRWKNDYSMAREIECFHKKKNIGAKLAVAGAVLGSFSLLVIAAGFYYVHRKHRQKKENQAKIEQFLEDYRAHKPVRYSYADIKRITNKFEDKLGTIHHVNVVRLVGYCADGYRRALVFDFLPNESLEKFIFMTNDGNPSLGWEKLHNIALGIAKGIEYLHQAKLCSKDQSYVSMTAARGTVGYMAPEVFSRNFGNVSYKSDVYSFGMLLLEMVGGRKIGMIEKDVGKVSFPEWVYNHLDQRERQGIQIEDDWDASIAKKLTIVGLWCIQWYPVDRPPIKAVVQMLEGQVDNLIMPPNPFSSMGLKNAAATIPEDT</sequence>
<dbReference type="InterPro" id="IPR045874">
    <property type="entry name" value="LRK10/LRL21-25-like"/>
</dbReference>
<comment type="caution">
    <text evidence="11">The sequence shown here is derived from an EMBL/GenBank/DDBJ whole genome shotgun (WGS) entry which is preliminary data.</text>
</comment>
<keyword evidence="11" id="KW-0675">Receptor</keyword>
<feature type="signal peptide" evidence="9">
    <location>
        <begin position="1"/>
        <end position="22"/>
    </location>
</feature>
<feature type="chain" id="PRO_5042831315" evidence="9">
    <location>
        <begin position="23"/>
        <end position="535"/>
    </location>
</feature>
<evidence type="ECO:0000256" key="1">
    <source>
        <dbReference type="ARBA" id="ARBA00004479"/>
    </source>
</evidence>
<keyword evidence="11" id="KW-0808">Transferase</keyword>
<evidence type="ECO:0000256" key="3">
    <source>
        <dbReference type="ARBA" id="ARBA00022692"/>
    </source>
</evidence>
<keyword evidence="3 8" id="KW-0812">Transmembrane</keyword>
<dbReference type="PROSITE" id="PS50011">
    <property type="entry name" value="PROTEIN_KINASE_DOM"/>
    <property type="match status" value="1"/>
</dbReference>
<keyword evidence="6 8" id="KW-0472">Membrane</keyword>
<accession>A0AAN8W069</accession>
<protein>
    <submittedName>
        <fullName evidence="11">Wall-associated receptor kinase, galacturonan-binding domain</fullName>
    </submittedName>
</protein>
<reference evidence="11 12" key="1">
    <citation type="submission" date="2023-12" db="EMBL/GenBank/DDBJ databases">
        <title>A high-quality genome assembly for Dillenia turbinata (Dilleniales).</title>
        <authorList>
            <person name="Chanderbali A."/>
        </authorList>
    </citation>
    <scope>NUCLEOTIDE SEQUENCE [LARGE SCALE GENOMIC DNA]</scope>
    <source>
        <strain evidence="11">LSX21</strain>
        <tissue evidence="11">Leaf</tissue>
    </source>
</reference>
<dbReference type="SUPFAM" id="SSF56112">
    <property type="entry name" value="Protein kinase-like (PK-like)"/>
    <property type="match status" value="1"/>
</dbReference>